<dbReference type="EMBL" id="BMQL01000090">
    <property type="protein sequence ID" value="GGR38919.1"/>
    <property type="molecule type" value="Genomic_DNA"/>
</dbReference>
<keyword evidence="3 4" id="KW-0408">Iron</keyword>
<keyword evidence="4" id="KW-0560">Oxidoreductase</keyword>
<evidence type="ECO:0000313" key="6">
    <source>
        <dbReference type="Proteomes" id="UP000603865"/>
    </source>
</evidence>
<evidence type="ECO:0000256" key="4">
    <source>
        <dbReference type="RuleBase" id="RU000461"/>
    </source>
</evidence>
<dbReference type="PANTHER" id="PTHR24305">
    <property type="entry name" value="CYTOCHROME P450"/>
    <property type="match status" value="1"/>
</dbReference>
<comment type="similarity">
    <text evidence="2 4">Belongs to the cytochrome P450 family.</text>
</comment>
<evidence type="ECO:0000256" key="1">
    <source>
        <dbReference type="ARBA" id="ARBA00001971"/>
    </source>
</evidence>
<name>A0A918FI07_9DEIO</name>
<feature type="binding site" description="axial binding residue" evidence="3">
    <location>
        <position position="326"/>
    </location>
    <ligand>
        <name>heme</name>
        <dbReference type="ChEBI" id="CHEBI:30413"/>
    </ligand>
    <ligandPart>
        <name>Fe</name>
        <dbReference type="ChEBI" id="CHEBI:18248"/>
    </ligandPart>
</feature>
<dbReference type="GO" id="GO:0020037">
    <property type="term" value="F:heme binding"/>
    <property type="evidence" value="ECO:0007669"/>
    <property type="project" value="InterPro"/>
</dbReference>
<sequence length="376" mass="41531">MPLPSPTVHPQAGHLPRWASAPLTLLEEGAQLPGKLFTLRLGLPAVVGFSPEWNRRLLTDLNTFRSAGSFSRVVPYLSGGIILTDTGHKERRHALNPPFSKRSLETLRARVRAALRAERLDSSFDALAWADRAVLRMLNAAFFDSDFDTRLLHAFLAPLRSPFPVPALPRPLLFARMDAALSRLARTRLTQGGDDLLTHLARWPGGVRETRISLAAGHDTTTHSLAWAVWHLAQHPAWFQADGLKPAIRETLRLYPPGWMGSRRLSQPLDLGAEVLPKGALALYSPYLSARDPDFWDAPDAFRPERWERPPPAWSYLPFGGGERLCLGIHLANLLLEEALLYLLESGSQLRALHGNPAPRPGVTLGPSGPLVVRLG</sequence>
<dbReference type="PANTHER" id="PTHR24305:SF166">
    <property type="entry name" value="CYTOCHROME P450 12A4, MITOCHONDRIAL-RELATED"/>
    <property type="match status" value="1"/>
</dbReference>
<dbReference type="PRINTS" id="PR00463">
    <property type="entry name" value="EP450I"/>
</dbReference>
<dbReference type="GO" id="GO:0016705">
    <property type="term" value="F:oxidoreductase activity, acting on paired donors, with incorporation or reduction of molecular oxygen"/>
    <property type="evidence" value="ECO:0007669"/>
    <property type="project" value="InterPro"/>
</dbReference>
<dbReference type="PROSITE" id="PS00086">
    <property type="entry name" value="CYTOCHROME_P450"/>
    <property type="match status" value="1"/>
</dbReference>
<keyword evidence="4" id="KW-0503">Monooxygenase</keyword>
<keyword evidence="3 4" id="KW-0349">Heme</keyword>
<reference evidence="5" key="1">
    <citation type="journal article" date="2014" name="Int. J. Syst. Evol. Microbiol.">
        <title>Complete genome sequence of Corynebacterium casei LMG S-19264T (=DSM 44701T), isolated from a smear-ripened cheese.</title>
        <authorList>
            <consortium name="US DOE Joint Genome Institute (JGI-PGF)"/>
            <person name="Walter F."/>
            <person name="Albersmeier A."/>
            <person name="Kalinowski J."/>
            <person name="Ruckert C."/>
        </authorList>
    </citation>
    <scope>NUCLEOTIDE SEQUENCE</scope>
    <source>
        <strain evidence="5">JCM 31311</strain>
    </source>
</reference>
<dbReference type="GO" id="GO:0004497">
    <property type="term" value="F:monooxygenase activity"/>
    <property type="evidence" value="ECO:0007669"/>
    <property type="project" value="UniProtKB-KW"/>
</dbReference>
<dbReference type="InterPro" id="IPR001128">
    <property type="entry name" value="Cyt_P450"/>
</dbReference>
<dbReference type="RefSeq" id="WP_189093713.1">
    <property type="nucleotide sequence ID" value="NZ_BMQL01000090.1"/>
</dbReference>
<dbReference type="Proteomes" id="UP000603865">
    <property type="component" value="Unassembled WGS sequence"/>
</dbReference>
<dbReference type="InterPro" id="IPR050121">
    <property type="entry name" value="Cytochrome_P450_monoxygenase"/>
</dbReference>
<dbReference type="PRINTS" id="PR00385">
    <property type="entry name" value="P450"/>
</dbReference>
<dbReference type="Gene3D" id="1.10.630.10">
    <property type="entry name" value="Cytochrome P450"/>
    <property type="match status" value="2"/>
</dbReference>
<dbReference type="InterPro" id="IPR036396">
    <property type="entry name" value="Cyt_P450_sf"/>
</dbReference>
<evidence type="ECO:0000256" key="2">
    <source>
        <dbReference type="ARBA" id="ARBA00010617"/>
    </source>
</evidence>
<dbReference type="AlphaFoldDB" id="A0A918FI07"/>
<dbReference type="Pfam" id="PF00067">
    <property type="entry name" value="p450"/>
    <property type="match status" value="1"/>
</dbReference>
<dbReference type="GO" id="GO:0005506">
    <property type="term" value="F:iron ion binding"/>
    <property type="evidence" value="ECO:0007669"/>
    <property type="project" value="InterPro"/>
</dbReference>
<gene>
    <name evidence="5" type="ORF">GCM10008957_54850</name>
</gene>
<accession>A0A918FI07</accession>
<dbReference type="InterPro" id="IPR017972">
    <property type="entry name" value="Cyt_P450_CS"/>
</dbReference>
<evidence type="ECO:0000256" key="3">
    <source>
        <dbReference type="PIRSR" id="PIRSR602401-1"/>
    </source>
</evidence>
<comment type="caution">
    <text evidence="5">The sequence shown here is derived from an EMBL/GenBank/DDBJ whole genome shotgun (WGS) entry which is preliminary data.</text>
</comment>
<comment type="cofactor">
    <cofactor evidence="1 3">
        <name>heme</name>
        <dbReference type="ChEBI" id="CHEBI:30413"/>
    </cofactor>
</comment>
<protein>
    <submittedName>
        <fullName evidence="5">Cytochrome P450</fullName>
    </submittedName>
</protein>
<evidence type="ECO:0000313" key="5">
    <source>
        <dbReference type="EMBL" id="GGR38919.1"/>
    </source>
</evidence>
<keyword evidence="3 4" id="KW-0479">Metal-binding</keyword>
<dbReference type="SUPFAM" id="SSF48264">
    <property type="entry name" value="Cytochrome P450"/>
    <property type="match status" value="1"/>
</dbReference>
<reference evidence="5" key="2">
    <citation type="submission" date="2020-09" db="EMBL/GenBank/DDBJ databases">
        <authorList>
            <person name="Sun Q."/>
            <person name="Ohkuma M."/>
        </authorList>
    </citation>
    <scope>NUCLEOTIDE SEQUENCE</scope>
    <source>
        <strain evidence="5">JCM 31311</strain>
    </source>
</reference>
<organism evidence="5 6">
    <name type="scientific">Deinococcus ruber</name>
    <dbReference type="NCBI Taxonomy" id="1848197"/>
    <lineage>
        <taxon>Bacteria</taxon>
        <taxon>Thermotogati</taxon>
        <taxon>Deinococcota</taxon>
        <taxon>Deinococci</taxon>
        <taxon>Deinococcales</taxon>
        <taxon>Deinococcaceae</taxon>
        <taxon>Deinococcus</taxon>
    </lineage>
</organism>
<proteinExistence type="inferred from homology"/>
<dbReference type="InterPro" id="IPR002401">
    <property type="entry name" value="Cyt_P450_E_grp-I"/>
</dbReference>
<keyword evidence="6" id="KW-1185">Reference proteome</keyword>